<dbReference type="STRING" id="10090.ENSMUSP00000095461"/>
<evidence type="ECO:0000256" key="2">
    <source>
        <dbReference type="SAM" id="MobiDB-lite"/>
    </source>
</evidence>
<dbReference type="SMR" id="Q3UU21"/>
<dbReference type="OMA" id="YHFVKES"/>
<reference evidence="5" key="11">
    <citation type="submission" date="2025-05" db="UniProtKB">
        <authorList>
            <consortium name="Ensembl"/>
        </authorList>
    </citation>
    <scope>IDENTIFICATION</scope>
    <source>
        <strain evidence="5">C57BL/6J</strain>
    </source>
</reference>
<dbReference type="Ensembl" id="ENSMUST00000097849.3">
    <property type="protein sequence ID" value="ENSMUSP00000095461.3"/>
    <property type="gene ID" value="ENSMUSG00000073747.3"/>
</dbReference>
<evidence type="ECO:0000259" key="3">
    <source>
        <dbReference type="PROSITE" id="PS51034"/>
    </source>
</evidence>
<dbReference type="AGR" id="MGI:3702974"/>
<dbReference type="RefSeq" id="NP_001074181.1">
    <property type="nucleotide sequence ID" value="NM_001080712.1"/>
</dbReference>
<dbReference type="Gene3D" id="2.60.40.4100">
    <property type="entry name" value="Zona pellucida, ZP-C domain"/>
    <property type="match status" value="1"/>
</dbReference>
<dbReference type="Bgee" id="ENSMUSG00000073747">
    <property type="expression patterns" value="Expressed in embryonic cell in blastocyst and 2 other cell types or tissues"/>
</dbReference>
<reference evidence="4" key="5">
    <citation type="journal article" date="2002" name="Nature">
        <title>Analysis of the mouse transcriptome based on functional annotation of 60,770 full-length cDNAs.</title>
        <authorList>
            <consortium name="The FANTOM Consortium and the RIKEN Genome Exploration Research Group Phase I and II Team"/>
        </authorList>
    </citation>
    <scope>NUCLEOTIDE SEQUENCE</scope>
    <source>
        <strain evidence="4">C57BL/6J</strain>
        <tissue evidence="4">Thymus</tissue>
    </source>
</reference>
<feature type="domain" description="ZP" evidence="3">
    <location>
        <begin position="368"/>
        <end position="622"/>
    </location>
</feature>
<feature type="region of interest" description="Disordered" evidence="2">
    <location>
        <begin position="216"/>
        <end position="332"/>
    </location>
</feature>
<dbReference type="PANTHER" id="PTHR47130:SF3">
    <property type="entry name" value="ZONA PELLUCIDA PROTEIN"/>
    <property type="match status" value="1"/>
</dbReference>
<feature type="compositionally biased region" description="Polar residues" evidence="2">
    <location>
        <begin position="230"/>
        <end position="243"/>
    </location>
</feature>
<reference evidence="4" key="6">
    <citation type="submission" date="2004-03" db="EMBL/GenBank/DDBJ databases">
        <authorList>
            <person name="Arakawa T."/>
            <person name="Carninci P."/>
            <person name="Fukuda S."/>
            <person name="Hashizume W."/>
            <person name="Hayashida K."/>
            <person name="Hori F."/>
            <person name="Iida J."/>
            <person name="Imamura K."/>
            <person name="Imotani K."/>
            <person name="Itoh M."/>
            <person name="Kanagawa S."/>
            <person name="Kawai J."/>
            <person name="Kojima M."/>
            <person name="Konno H."/>
            <person name="Murata M."/>
            <person name="Nakamura M."/>
            <person name="Ninomiya N."/>
            <person name="Nishiyori H."/>
            <person name="Nomura K."/>
            <person name="Ohno M."/>
            <person name="Sakazume N."/>
            <person name="Sano H."/>
            <person name="Sasaki D."/>
            <person name="Shibata K."/>
            <person name="Shiraki T."/>
            <person name="Tagami M."/>
            <person name="Tagami Y."/>
            <person name="Waki K."/>
            <person name="Watahiki A."/>
            <person name="Muramatsu M."/>
            <person name="Hayashizaki Y."/>
        </authorList>
    </citation>
    <scope>NUCLEOTIDE SEQUENCE</scope>
    <source>
        <strain evidence="4">C57BL/6J</strain>
        <tissue evidence="4">Thymus</tissue>
    </source>
</reference>
<keyword evidence="7" id="KW-1185">Reference proteome</keyword>
<dbReference type="AlphaFoldDB" id="Q3UU21"/>
<dbReference type="MGI" id="MGI:3702974">
    <property type="gene designation" value="Zpld2"/>
</dbReference>
<dbReference type="KEGG" id="mmu:665186"/>
<dbReference type="InterPro" id="IPR055355">
    <property type="entry name" value="ZP-C"/>
</dbReference>
<organism evidence="4">
    <name type="scientific">Mus musculus</name>
    <name type="common">Mouse</name>
    <dbReference type="NCBI Taxonomy" id="10090"/>
    <lineage>
        <taxon>Eukaryota</taxon>
        <taxon>Metazoa</taxon>
        <taxon>Chordata</taxon>
        <taxon>Craniata</taxon>
        <taxon>Vertebrata</taxon>
        <taxon>Euteleostomi</taxon>
        <taxon>Mammalia</taxon>
        <taxon>Eutheria</taxon>
        <taxon>Euarchontoglires</taxon>
        <taxon>Glires</taxon>
        <taxon>Rodentia</taxon>
        <taxon>Myomorpha</taxon>
        <taxon>Muroidea</taxon>
        <taxon>Muridae</taxon>
        <taxon>Murinae</taxon>
        <taxon>Mus</taxon>
        <taxon>Mus</taxon>
    </lineage>
</organism>
<keyword evidence="1" id="KW-1015">Disulfide bond</keyword>
<dbReference type="GlyGen" id="Q3UU21">
    <property type="glycosylation" value="2 sites"/>
</dbReference>
<dbReference type="GO" id="GO:0016324">
    <property type="term" value="C:apical plasma membrane"/>
    <property type="evidence" value="ECO:0000318"/>
    <property type="project" value="GO_Central"/>
</dbReference>
<evidence type="ECO:0000313" key="5">
    <source>
        <dbReference type="Ensembl" id="ENSMUSP00000095461.3"/>
    </source>
</evidence>
<dbReference type="PANTHER" id="PTHR47130">
    <property type="entry name" value="SI:DKEY-19B23.11-RELATED"/>
    <property type="match status" value="1"/>
</dbReference>
<dbReference type="eggNOG" id="ENOG502SQTI">
    <property type="taxonomic scope" value="Eukaryota"/>
</dbReference>
<reference evidence="4" key="1">
    <citation type="journal article" date="1999" name="Methods Enzymol.">
        <title>High-efficiency full-length cDNA cloning.</title>
        <authorList>
            <person name="Carninci P."/>
            <person name="Hayashizaki Y."/>
        </authorList>
    </citation>
    <scope>NUCLEOTIDE SEQUENCE</scope>
    <source>
        <strain evidence="4">C57BL/6J</strain>
        <tissue evidence="4">Thymus</tissue>
    </source>
</reference>
<dbReference type="GO" id="GO:0005615">
    <property type="term" value="C:extracellular space"/>
    <property type="evidence" value="ECO:0000318"/>
    <property type="project" value="GO_Central"/>
</dbReference>
<proteinExistence type="evidence at transcript level"/>
<dbReference type="SMART" id="SM00241">
    <property type="entry name" value="ZP"/>
    <property type="match status" value="1"/>
</dbReference>
<dbReference type="GeneID" id="665186"/>
<dbReference type="PaxDb" id="10090-ENSMUSP00000095461"/>
<dbReference type="PROSITE" id="PS51034">
    <property type="entry name" value="ZP_2"/>
    <property type="match status" value="1"/>
</dbReference>
<dbReference type="InterPro" id="IPR001507">
    <property type="entry name" value="ZP_dom"/>
</dbReference>
<dbReference type="UCSC" id="uc008veg.1">
    <property type="organism name" value="mouse"/>
</dbReference>
<evidence type="ECO:0000313" key="7">
    <source>
        <dbReference type="Proteomes" id="UP000000589"/>
    </source>
</evidence>
<reference evidence="4" key="2">
    <citation type="journal article" date="2000" name="Genome Res.">
        <title>Normalization and subtraction of cap-trapper-selected cDNAs to prepare full-length cDNA libraries for rapid discovery of new genes.</title>
        <authorList>
            <person name="Carninci P."/>
            <person name="Shibata Y."/>
            <person name="Hayatsu N."/>
            <person name="Sugahara Y."/>
            <person name="Shibata K."/>
            <person name="Itoh M."/>
            <person name="Konno H."/>
            <person name="Okazaki Y."/>
            <person name="Muramatsu M."/>
            <person name="Hayashizaki Y."/>
        </authorList>
    </citation>
    <scope>NUCLEOTIDE SEQUENCE</scope>
    <source>
        <strain evidence="4">C57BL/6J</strain>
        <tissue evidence="4">Thymus</tissue>
    </source>
</reference>
<reference evidence="4" key="7">
    <citation type="journal article" date="2005" name="Science">
        <title>The Transcriptional Landscape of the Mammalian Genome.</title>
        <authorList>
            <consortium name="The FANTOM Consortium"/>
            <consortium name="Riken Genome Exploration Research Group and Genome Science Group (Genome Network Project Core Group)"/>
        </authorList>
    </citation>
    <scope>NUCLEOTIDE SEQUENCE</scope>
    <source>
        <strain evidence="4">C57BL/6J</strain>
        <tissue evidence="4">Thymus</tissue>
    </source>
</reference>
<gene>
    <name evidence="5 6" type="primary">Zpld2</name>
    <name evidence="6" type="synonym">EG665186</name>
    <name evidence="6" type="synonym">Gm7534</name>
</gene>
<dbReference type="Proteomes" id="UP000000589">
    <property type="component" value="Chromosome 4"/>
</dbReference>
<feature type="compositionally biased region" description="Low complexity" evidence="2">
    <location>
        <begin position="112"/>
        <end position="125"/>
    </location>
</feature>
<dbReference type="GO" id="GO:0009986">
    <property type="term" value="C:cell surface"/>
    <property type="evidence" value="ECO:0000318"/>
    <property type="project" value="GO_Central"/>
</dbReference>
<sequence>MTTTTSMTTTSMTLSTPEDAILSSGTGIPTVPEKLTLTAPSSTLDKAIDTNKPLHMTTVTIRDTSSPTTANLRTVVLSTATSETQERDTTTVPPTPATGPTTMSMSPGTHHSTITQTPSQPQTDSSDSRTKLTTLPPPRPITTGMRSSVSPSPGEADMTVTTTTTSMTTPSTTSSTPEDAILSSGTGIPTVPEKLTLTAPSSTLDKAIDTNKPLHTTTVTTRDTSSPTTANLRTTVLSTGTSETQERDTTTIPPTPATGPTTMSMSPDTHHSTITQTPSQPAQTDSSVSLGTTQSSDHSTALVPSSSETTKSSTMIGTSKAPSNSNQSSGPGGGTCALDEYQASTGGCACNDSYYSHLELSREIATLRCRSQDIEVSLLSCFLKTQHWVLKQDAFAKCSSISTTEEGHRVQVVQVEKKEGSCGLHISTNSSYAVHSLNVHLEQALPGSSNTNFRVLHFSCVYPLAVDVSKPVSHLEISIPSIHVPSSGETVVTLSIFTDSKLSAPLKNSTAPVGLPLYVVLKSTNNDPDRFVLVANEIFASTNDSNAEANDSTYHFVKESCPVQGRMLQDLSNGASMDVTLAFTVSRFLNSDMLYLHAKVTLCDKQVGHPCQPSCSGKNPLRRNSPPDARTGTQKEPSGGKWIVFGPLRISESRASSSGNSAGAWISIFLLIMIGSMLE</sequence>
<dbReference type="InterPro" id="IPR042235">
    <property type="entry name" value="ZP-C_dom"/>
</dbReference>
<feature type="region of interest" description="Disordered" evidence="2">
    <location>
        <begin position="610"/>
        <end position="638"/>
    </location>
</feature>
<dbReference type="HOGENOM" id="CLU_025500_0_0_1"/>
<dbReference type="ProteomicsDB" id="340825"/>
<reference evidence="4" key="3">
    <citation type="journal article" date="2000" name="Genome Res.">
        <title>RIKEN integrated sequence analysis (RISA) system--384-format sequencing pipeline with 384 multicapillary sequencer.</title>
        <authorList>
            <person name="Shibata K."/>
            <person name="Itoh M."/>
            <person name="Aizawa K."/>
            <person name="Nagaoka S."/>
            <person name="Sasaki N."/>
            <person name="Carninci P."/>
            <person name="Konno H."/>
            <person name="Akiyama J."/>
            <person name="Nishi K."/>
            <person name="Kitsunai T."/>
            <person name="Tashiro H."/>
            <person name="Itoh M."/>
            <person name="Sumi N."/>
            <person name="Ishii Y."/>
            <person name="Nakamura S."/>
            <person name="Hazama M."/>
            <person name="Nishine T."/>
            <person name="Harada A."/>
            <person name="Yamamoto R."/>
            <person name="Matsumoto H."/>
            <person name="Sakaguchi S."/>
            <person name="Ikegami T."/>
            <person name="Kashiwagi K."/>
            <person name="Fujiwake S."/>
            <person name="Inoue K."/>
            <person name="Togawa Y."/>
            <person name="Izawa M."/>
            <person name="Ohara E."/>
            <person name="Watahiki M."/>
            <person name="Yoneda Y."/>
            <person name="Ishikawa T."/>
            <person name="Ozawa K."/>
            <person name="Tanaka T."/>
            <person name="Matsuura S."/>
            <person name="Kawai J."/>
            <person name="Okazaki Y."/>
            <person name="Muramatsu M."/>
            <person name="Inoue Y."/>
            <person name="Kira A."/>
            <person name="Hayashizaki Y."/>
        </authorList>
    </citation>
    <scope>NUCLEOTIDE SEQUENCE</scope>
    <source>
        <strain evidence="4">C57BL/6J</strain>
        <tissue evidence="4">Thymus</tissue>
    </source>
</reference>
<dbReference type="Pfam" id="PF00100">
    <property type="entry name" value="Zona_pellucida"/>
    <property type="match status" value="1"/>
</dbReference>
<evidence type="ECO:0000313" key="6">
    <source>
        <dbReference type="MGI" id="MGI:3702974"/>
    </source>
</evidence>
<reference evidence="4" key="8">
    <citation type="journal article" date="2005" name="Science">
        <title>Antisense Transcription in the Mammalian Transcriptome.</title>
        <authorList>
            <consortium name="RIKEN Genome Exploration Research Group and Genome Science Group (Genome Network Project Core Group) and the FANTOM Consortium"/>
        </authorList>
    </citation>
    <scope>NUCLEOTIDE SEQUENCE</scope>
    <source>
        <strain evidence="4">C57BL/6J</strain>
        <tissue evidence="4">Thymus</tissue>
    </source>
</reference>
<feature type="compositionally biased region" description="Low complexity" evidence="2">
    <location>
        <begin position="158"/>
        <end position="177"/>
    </location>
</feature>
<evidence type="ECO:0000256" key="1">
    <source>
        <dbReference type="ARBA" id="ARBA00023157"/>
    </source>
</evidence>
<feature type="region of interest" description="Disordered" evidence="2">
    <location>
        <begin position="78"/>
        <end position="191"/>
    </location>
</feature>
<dbReference type="PhosphoSitePlus" id="Q3UU21"/>
<dbReference type="BioGRID-ORCS" id="665186">
    <property type="hits" value="2 hits in 71 CRISPR screens"/>
</dbReference>
<dbReference type="VEuPathDB" id="HostDB:ENSMUSG00000073747"/>
<evidence type="ECO:0000313" key="4">
    <source>
        <dbReference type="EMBL" id="BAE23808.1"/>
    </source>
</evidence>
<accession>Q3UU21</accession>
<protein>
    <submittedName>
        <fullName evidence="5">Zona pellucida like domain containing 2</fullName>
    </submittedName>
</protein>
<reference evidence="4" key="4">
    <citation type="journal article" date="2001" name="Nature">
        <title>Functional annotation of a full-length mouse cDNA collection.</title>
        <authorList>
            <consortium name="The RIKEN Genome Exploration Research Group Phase II Team and the FANTOM Consortium"/>
        </authorList>
    </citation>
    <scope>NUCLEOTIDE SEQUENCE</scope>
    <source>
        <strain evidence="4">C57BL/6J</strain>
        <tissue evidence="4">Thymus</tissue>
    </source>
</reference>
<name>Q3UU21_MOUSE</name>
<reference evidence="5" key="10">
    <citation type="journal article" date="2011" name="PLoS Biol.">
        <title>Modernizing reference genome assemblies.</title>
        <authorList>
            <person name="Church D.M."/>
            <person name="Schneider V.A."/>
            <person name="Graves T."/>
            <person name="Auger K."/>
            <person name="Cunningham F."/>
            <person name="Bouk N."/>
            <person name="Chen H.C."/>
            <person name="Agarwala R."/>
            <person name="McLaren W.M."/>
            <person name="Ritchie G.R."/>
            <person name="Albracht D."/>
            <person name="Kremitzki M."/>
            <person name="Rock S."/>
            <person name="Kotkiewicz H."/>
            <person name="Kremitzki C."/>
            <person name="Wollam A."/>
            <person name="Trani L."/>
            <person name="Fulton L."/>
            <person name="Fulton R."/>
            <person name="Matthews L."/>
            <person name="Whitehead S."/>
            <person name="Chow W."/>
            <person name="Torrance J."/>
            <person name="Dunn M."/>
            <person name="Harden G."/>
            <person name="Threadgold G."/>
            <person name="Wood J."/>
            <person name="Collins J."/>
            <person name="Heath P."/>
            <person name="Griffiths G."/>
            <person name="Pelan S."/>
            <person name="Grafham D."/>
            <person name="Eichler E.E."/>
            <person name="Weinstock G."/>
            <person name="Mardis E.R."/>
            <person name="Wilson R.K."/>
            <person name="Howe K."/>
            <person name="Flicek P."/>
            <person name="Hubbard T."/>
        </authorList>
    </citation>
    <scope>NUCLEOTIDE SEQUENCE [LARGE SCALE GENOMIC DNA]</scope>
    <source>
        <strain evidence="5">C57BL/6J</strain>
    </source>
</reference>
<feature type="compositionally biased region" description="Polar residues" evidence="2">
    <location>
        <begin position="263"/>
        <end position="321"/>
    </location>
</feature>
<dbReference type="GeneTree" id="ENSGT00720000109135"/>
<dbReference type="OrthoDB" id="9631414at2759"/>
<dbReference type="EMBL" id="AK138880">
    <property type="protein sequence ID" value="BAE23808.1"/>
    <property type="molecule type" value="mRNA"/>
</dbReference>
<dbReference type="GO" id="GO:1990266">
    <property type="term" value="P:neutrophil migration"/>
    <property type="evidence" value="ECO:0000318"/>
    <property type="project" value="GO_Central"/>
</dbReference>
<reference evidence="5 7" key="9">
    <citation type="journal article" date="2009" name="PLoS Biol.">
        <title>Lineage-specific biology revealed by a finished genome assembly of the mouse.</title>
        <authorList>
            <consortium name="Mouse Genome Sequencing Consortium"/>
            <person name="Church D.M."/>
            <person name="Goodstadt L."/>
            <person name="Hillier L.W."/>
            <person name="Zody M.C."/>
            <person name="Goldstein S."/>
            <person name="She X."/>
            <person name="Bult C.J."/>
            <person name="Agarwala R."/>
            <person name="Cherry J.L."/>
            <person name="DiCuccio M."/>
            <person name="Hlavina W."/>
            <person name="Kapustin Y."/>
            <person name="Meric P."/>
            <person name="Maglott D."/>
            <person name="Birtle Z."/>
            <person name="Marques A.C."/>
            <person name="Graves T."/>
            <person name="Zhou S."/>
            <person name="Teague B."/>
            <person name="Potamousis K."/>
            <person name="Churas C."/>
            <person name="Place M."/>
            <person name="Herschleb J."/>
            <person name="Runnheim R."/>
            <person name="Forrest D."/>
            <person name="Amos-Landgraf J."/>
            <person name="Schwartz D.C."/>
            <person name="Cheng Z."/>
            <person name="Lindblad-Toh K."/>
            <person name="Eichler E.E."/>
            <person name="Ponting C.P."/>
        </authorList>
    </citation>
    <scope>NUCLEOTIDE SEQUENCE [LARGE SCALE GENOMIC DNA]</scope>
    <source>
        <strain evidence="5 7">C57BL/6J</strain>
    </source>
</reference>
<feature type="compositionally biased region" description="Low complexity" evidence="2">
    <location>
        <begin position="216"/>
        <end position="229"/>
    </location>
</feature>
<dbReference type="CTD" id="665186"/>